<organism evidence="2">
    <name type="scientific">Sesamum latifolium</name>
    <dbReference type="NCBI Taxonomy" id="2727402"/>
    <lineage>
        <taxon>Eukaryota</taxon>
        <taxon>Viridiplantae</taxon>
        <taxon>Streptophyta</taxon>
        <taxon>Embryophyta</taxon>
        <taxon>Tracheophyta</taxon>
        <taxon>Spermatophyta</taxon>
        <taxon>Magnoliopsida</taxon>
        <taxon>eudicotyledons</taxon>
        <taxon>Gunneridae</taxon>
        <taxon>Pentapetalae</taxon>
        <taxon>asterids</taxon>
        <taxon>lamiids</taxon>
        <taxon>Lamiales</taxon>
        <taxon>Pedaliaceae</taxon>
        <taxon>Sesamum</taxon>
    </lineage>
</organism>
<reference evidence="2" key="2">
    <citation type="journal article" date="2024" name="Plant">
        <title>Genomic evolution and insights into agronomic trait innovations of Sesamum species.</title>
        <authorList>
            <person name="Miao H."/>
            <person name="Wang L."/>
            <person name="Qu L."/>
            <person name="Liu H."/>
            <person name="Sun Y."/>
            <person name="Le M."/>
            <person name="Wang Q."/>
            <person name="Wei S."/>
            <person name="Zheng Y."/>
            <person name="Lin W."/>
            <person name="Duan Y."/>
            <person name="Cao H."/>
            <person name="Xiong S."/>
            <person name="Wang X."/>
            <person name="Wei L."/>
            <person name="Li C."/>
            <person name="Ma Q."/>
            <person name="Ju M."/>
            <person name="Zhao R."/>
            <person name="Li G."/>
            <person name="Mu C."/>
            <person name="Tian Q."/>
            <person name="Mei H."/>
            <person name="Zhang T."/>
            <person name="Gao T."/>
            <person name="Zhang H."/>
        </authorList>
    </citation>
    <scope>NUCLEOTIDE SEQUENCE</scope>
    <source>
        <strain evidence="2">KEN1</strain>
    </source>
</reference>
<dbReference type="InterPro" id="IPR036691">
    <property type="entry name" value="Endo/exonu/phosph_ase_sf"/>
</dbReference>
<name>A0AAW2UYW6_9LAMI</name>
<dbReference type="SUPFAM" id="SSF56219">
    <property type="entry name" value="DNase I-like"/>
    <property type="match status" value="1"/>
</dbReference>
<dbReference type="EMBL" id="JACGWN010000011">
    <property type="protein sequence ID" value="KAL0420356.1"/>
    <property type="molecule type" value="Genomic_DNA"/>
</dbReference>
<protein>
    <recommendedName>
        <fullName evidence="3">Reverse transcriptase</fullName>
    </recommendedName>
</protein>
<comment type="caution">
    <text evidence="2">The sequence shown here is derived from an EMBL/GenBank/DDBJ whole genome shotgun (WGS) entry which is preliminary data.</text>
</comment>
<gene>
    <name evidence="2" type="ORF">Slati_3058500</name>
</gene>
<dbReference type="AlphaFoldDB" id="A0AAW2UYW6"/>
<accession>A0AAW2UYW6</accession>
<evidence type="ECO:0000256" key="1">
    <source>
        <dbReference type="SAM" id="MobiDB-lite"/>
    </source>
</evidence>
<feature type="compositionally biased region" description="Polar residues" evidence="1">
    <location>
        <begin position="45"/>
        <end position="56"/>
    </location>
</feature>
<evidence type="ECO:0008006" key="3">
    <source>
        <dbReference type="Google" id="ProtNLM"/>
    </source>
</evidence>
<evidence type="ECO:0000313" key="2">
    <source>
        <dbReference type="EMBL" id="KAL0420356.1"/>
    </source>
</evidence>
<sequence length="390" mass="45495">MHNWSEQDAYISLVPNSLPEETPPQTAGIVRRPHRGENSQRSQKEQPQAHTNSENSCDSEGEEELTLISNRFQSLEDMETEDILQHIEKRNSRRILWEELTWLSTQDVPWLVGRDFNVILHPNENQGGDLSRMGPMDDFNDMVSDTGLIDAGFEGEPFTWINKRIWKRLDRVLYGKEWAKILNNTRVMHLPRRLSDHHPLFIHTVKTENKSRHHSESEYWKQKSSCKWLEADERNTKFFHSLMKKKRIRSTIHRIIEGNQEVTNSDQIRDSAARYFENLLSGNPNRHDRSNFPFQFSQLLLEAAHNICNIPEMEEIKNIVFSIDKDSVAGPDGFSSAFYQACWDFIAIDIQDAVRDFFCGTPMPRSFKATTIVLIPKVDSPQTWNDFRPI</sequence>
<proteinExistence type="predicted"/>
<dbReference type="PANTHER" id="PTHR33710:SF62">
    <property type="entry name" value="DUF4283 DOMAIN PROTEIN"/>
    <property type="match status" value="1"/>
</dbReference>
<feature type="compositionally biased region" description="Basic and acidic residues" evidence="1">
    <location>
        <begin position="35"/>
        <end position="44"/>
    </location>
</feature>
<feature type="region of interest" description="Disordered" evidence="1">
    <location>
        <begin position="1"/>
        <end position="64"/>
    </location>
</feature>
<dbReference type="Gene3D" id="3.60.10.10">
    <property type="entry name" value="Endonuclease/exonuclease/phosphatase"/>
    <property type="match status" value="1"/>
</dbReference>
<reference evidence="2" key="1">
    <citation type="submission" date="2020-06" db="EMBL/GenBank/DDBJ databases">
        <authorList>
            <person name="Li T."/>
            <person name="Hu X."/>
            <person name="Zhang T."/>
            <person name="Song X."/>
            <person name="Zhang H."/>
            <person name="Dai N."/>
            <person name="Sheng W."/>
            <person name="Hou X."/>
            <person name="Wei L."/>
        </authorList>
    </citation>
    <scope>NUCLEOTIDE SEQUENCE</scope>
    <source>
        <strain evidence="2">KEN1</strain>
        <tissue evidence="2">Leaf</tissue>
    </source>
</reference>
<dbReference type="PANTHER" id="PTHR33710">
    <property type="entry name" value="BNAC02G09200D PROTEIN"/>
    <property type="match status" value="1"/>
</dbReference>